<protein>
    <recommendedName>
        <fullName evidence="10">Peptidase M43 pregnancy-associated plasma-A domain-containing protein</fullName>
    </recommendedName>
</protein>
<accession>A0A6A6YC70</accession>
<dbReference type="EMBL" id="MU003707">
    <property type="protein sequence ID" value="KAF2806178.1"/>
    <property type="molecule type" value="Genomic_DNA"/>
</dbReference>
<evidence type="ECO:0000256" key="3">
    <source>
        <dbReference type="ARBA" id="ARBA00022723"/>
    </source>
</evidence>
<evidence type="ECO:0000256" key="6">
    <source>
        <dbReference type="ARBA" id="ARBA00022833"/>
    </source>
</evidence>
<name>A0A6A6YC70_9PEZI</name>
<dbReference type="CDD" id="cd04275">
    <property type="entry name" value="ZnMc_pappalysin_like"/>
    <property type="match status" value="1"/>
</dbReference>
<dbReference type="GO" id="GO:0006508">
    <property type="term" value="P:proteolysis"/>
    <property type="evidence" value="ECO:0007669"/>
    <property type="project" value="UniProtKB-KW"/>
</dbReference>
<gene>
    <name evidence="11 13" type="ORF">BDZ99DRAFT_465830</name>
</gene>
<dbReference type="GO" id="GO:0046872">
    <property type="term" value="F:metal ion binding"/>
    <property type="evidence" value="ECO:0007669"/>
    <property type="project" value="UniProtKB-KW"/>
</dbReference>
<dbReference type="Proteomes" id="UP000504636">
    <property type="component" value="Unplaced"/>
</dbReference>
<sequence length="286" mass="31164">MKIFTAALLAVIAPLFVRAFTPCANTGGNVTHALTITPKMARDSLNDLRTRDTVTIDLWIHVLTAGPTAADGYVDATGILAQVDYLQQQYAPWGFQFQVKPISYALNAEWASNIDSDLAEKQRQLRRGDYKSLNVYLVNGATYGQCTYPLDGTDPLTQDELDQDGCLVPLKSGIHAPDGTITHEIGHWLGLRHVFEGGCNQDNGGDFCDDTWPQASASYAKMGKAGDVNSCPARDSCPDKPGTDNVKNFMDYTDCSSEFTPCQGGRMVAAWSQRTSRTIAAGVLWK</sequence>
<evidence type="ECO:0000313" key="13">
    <source>
        <dbReference type="RefSeq" id="XP_033573142.1"/>
    </source>
</evidence>
<dbReference type="OrthoDB" id="536211at2759"/>
<dbReference type="Pfam" id="PF05572">
    <property type="entry name" value="Peptidase_M43"/>
    <property type="match status" value="1"/>
</dbReference>
<reference evidence="11 13" key="1">
    <citation type="journal article" date="2020" name="Stud. Mycol.">
        <title>101 Dothideomycetes genomes: a test case for predicting lifestyles and emergence of pathogens.</title>
        <authorList>
            <person name="Haridas S."/>
            <person name="Albert R."/>
            <person name="Binder M."/>
            <person name="Bloem J."/>
            <person name="Labutti K."/>
            <person name="Salamov A."/>
            <person name="Andreopoulos B."/>
            <person name="Baker S."/>
            <person name="Barry K."/>
            <person name="Bills G."/>
            <person name="Bluhm B."/>
            <person name="Cannon C."/>
            <person name="Castanera R."/>
            <person name="Culley D."/>
            <person name="Daum C."/>
            <person name="Ezra D."/>
            <person name="Gonzalez J."/>
            <person name="Henrissat B."/>
            <person name="Kuo A."/>
            <person name="Liang C."/>
            <person name="Lipzen A."/>
            <person name="Lutzoni F."/>
            <person name="Magnuson J."/>
            <person name="Mondo S."/>
            <person name="Nolan M."/>
            <person name="Ohm R."/>
            <person name="Pangilinan J."/>
            <person name="Park H.-J."/>
            <person name="Ramirez L."/>
            <person name="Alfaro M."/>
            <person name="Sun H."/>
            <person name="Tritt A."/>
            <person name="Yoshinaga Y."/>
            <person name="Zwiers L.-H."/>
            <person name="Turgeon B."/>
            <person name="Goodwin S."/>
            <person name="Spatafora J."/>
            <person name="Crous P."/>
            <person name="Grigoriev I."/>
        </authorList>
    </citation>
    <scope>NUCLEOTIDE SEQUENCE</scope>
    <source>
        <strain evidence="11 13">CBS 304.34</strain>
    </source>
</reference>
<evidence type="ECO:0000259" key="10">
    <source>
        <dbReference type="Pfam" id="PF05572"/>
    </source>
</evidence>
<evidence type="ECO:0000256" key="8">
    <source>
        <dbReference type="ARBA" id="ARBA00023157"/>
    </source>
</evidence>
<evidence type="ECO:0000256" key="9">
    <source>
        <dbReference type="SAM" id="SignalP"/>
    </source>
</evidence>
<comment type="similarity">
    <text evidence="1">Belongs to the peptidase M43B family.</text>
</comment>
<dbReference type="AlphaFoldDB" id="A0A6A6YC70"/>
<keyword evidence="4 9" id="KW-0732">Signal</keyword>
<dbReference type="GO" id="GO:0008237">
    <property type="term" value="F:metallopeptidase activity"/>
    <property type="evidence" value="ECO:0007669"/>
    <property type="project" value="UniProtKB-KW"/>
</dbReference>
<reference evidence="13" key="2">
    <citation type="submission" date="2020-04" db="EMBL/GenBank/DDBJ databases">
        <authorList>
            <consortium name="NCBI Genome Project"/>
        </authorList>
    </citation>
    <scope>NUCLEOTIDE SEQUENCE</scope>
    <source>
        <strain evidence="13">CBS 304.34</strain>
    </source>
</reference>
<keyword evidence="7" id="KW-0482">Metalloprotease</keyword>
<reference evidence="13" key="3">
    <citation type="submission" date="2025-04" db="UniProtKB">
        <authorList>
            <consortium name="RefSeq"/>
        </authorList>
    </citation>
    <scope>IDENTIFICATION</scope>
    <source>
        <strain evidence="13">CBS 304.34</strain>
    </source>
</reference>
<dbReference type="InterPro" id="IPR024079">
    <property type="entry name" value="MetalloPept_cat_dom_sf"/>
</dbReference>
<keyword evidence="6" id="KW-0862">Zinc</keyword>
<dbReference type="InterPro" id="IPR008754">
    <property type="entry name" value="Peptidase_M43"/>
</dbReference>
<dbReference type="GeneID" id="54461529"/>
<evidence type="ECO:0000313" key="12">
    <source>
        <dbReference type="Proteomes" id="UP000504636"/>
    </source>
</evidence>
<organism evidence="11">
    <name type="scientific">Mytilinidion resinicola</name>
    <dbReference type="NCBI Taxonomy" id="574789"/>
    <lineage>
        <taxon>Eukaryota</taxon>
        <taxon>Fungi</taxon>
        <taxon>Dikarya</taxon>
        <taxon>Ascomycota</taxon>
        <taxon>Pezizomycotina</taxon>
        <taxon>Dothideomycetes</taxon>
        <taxon>Pleosporomycetidae</taxon>
        <taxon>Mytilinidiales</taxon>
        <taxon>Mytilinidiaceae</taxon>
        <taxon>Mytilinidion</taxon>
    </lineage>
</organism>
<keyword evidence="12" id="KW-1185">Reference proteome</keyword>
<evidence type="ECO:0000256" key="2">
    <source>
        <dbReference type="ARBA" id="ARBA00022670"/>
    </source>
</evidence>
<evidence type="ECO:0000313" key="11">
    <source>
        <dbReference type="EMBL" id="KAF2806178.1"/>
    </source>
</evidence>
<proteinExistence type="inferred from homology"/>
<evidence type="ECO:0000256" key="5">
    <source>
        <dbReference type="ARBA" id="ARBA00022801"/>
    </source>
</evidence>
<evidence type="ECO:0000256" key="4">
    <source>
        <dbReference type="ARBA" id="ARBA00022729"/>
    </source>
</evidence>
<evidence type="ECO:0000256" key="7">
    <source>
        <dbReference type="ARBA" id="ARBA00023049"/>
    </source>
</evidence>
<dbReference type="SUPFAM" id="SSF55486">
    <property type="entry name" value="Metalloproteases ('zincins'), catalytic domain"/>
    <property type="match status" value="1"/>
</dbReference>
<feature type="domain" description="Peptidase M43 pregnancy-associated plasma-A" evidence="10">
    <location>
        <begin position="129"/>
        <end position="270"/>
    </location>
</feature>
<feature type="signal peptide" evidence="9">
    <location>
        <begin position="1"/>
        <end position="19"/>
    </location>
</feature>
<dbReference type="PANTHER" id="PTHR47466">
    <property type="match status" value="1"/>
</dbReference>
<dbReference type="PANTHER" id="PTHR47466:SF1">
    <property type="entry name" value="METALLOPROTEASE MEP1 (AFU_ORTHOLOGUE AFUA_1G07730)-RELATED"/>
    <property type="match status" value="1"/>
</dbReference>
<feature type="chain" id="PRO_5044628978" description="Peptidase M43 pregnancy-associated plasma-A domain-containing protein" evidence="9">
    <location>
        <begin position="20"/>
        <end position="286"/>
    </location>
</feature>
<keyword evidence="8" id="KW-1015">Disulfide bond</keyword>
<evidence type="ECO:0000256" key="1">
    <source>
        <dbReference type="ARBA" id="ARBA00008721"/>
    </source>
</evidence>
<keyword evidence="3" id="KW-0479">Metal-binding</keyword>
<keyword evidence="5" id="KW-0378">Hydrolase</keyword>
<dbReference type="Gene3D" id="3.40.390.10">
    <property type="entry name" value="Collagenase (Catalytic Domain)"/>
    <property type="match status" value="1"/>
</dbReference>
<keyword evidence="2" id="KW-0645">Protease</keyword>
<dbReference type="RefSeq" id="XP_033573142.1">
    <property type="nucleotide sequence ID" value="XM_033720636.1"/>
</dbReference>